<evidence type="ECO:0000313" key="4">
    <source>
        <dbReference type="Proteomes" id="UP001501570"/>
    </source>
</evidence>
<evidence type="ECO:0000313" key="3">
    <source>
        <dbReference type="EMBL" id="GAA5199734.1"/>
    </source>
</evidence>
<proteinExistence type="predicted"/>
<dbReference type="PANTHER" id="PTHR42678">
    <property type="entry name" value="AMIDASE"/>
    <property type="match status" value="1"/>
</dbReference>
<accession>A0ABP9SQS8</accession>
<keyword evidence="4" id="KW-1185">Reference proteome</keyword>
<dbReference type="RefSeq" id="WP_345638105.1">
    <property type="nucleotide sequence ID" value="NZ_BAABJQ010000039.1"/>
</dbReference>
<dbReference type="EMBL" id="BAABJQ010000039">
    <property type="protein sequence ID" value="GAA5199734.1"/>
    <property type="molecule type" value="Genomic_DNA"/>
</dbReference>
<keyword evidence="1" id="KW-0732">Signal</keyword>
<dbReference type="Proteomes" id="UP001501570">
    <property type="component" value="Unassembled WGS sequence"/>
</dbReference>
<name>A0ABP9SQS8_9ACTN</name>
<feature type="chain" id="PRO_5047442129" evidence="1">
    <location>
        <begin position="26"/>
        <end position="537"/>
    </location>
</feature>
<organism evidence="3 4">
    <name type="scientific">Rugosimonospora acidiphila</name>
    <dbReference type="NCBI Taxonomy" id="556531"/>
    <lineage>
        <taxon>Bacteria</taxon>
        <taxon>Bacillati</taxon>
        <taxon>Actinomycetota</taxon>
        <taxon>Actinomycetes</taxon>
        <taxon>Micromonosporales</taxon>
        <taxon>Micromonosporaceae</taxon>
        <taxon>Rugosimonospora</taxon>
    </lineage>
</organism>
<dbReference type="InterPro" id="IPR036928">
    <property type="entry name" value="AS_sf"/>
</dbReference>
<evidence type="ECO:0000256" key="1">
    <source>
        <dbReference type="SAM" id="SignalP"/>
    </source>
</evidence>
<dbReference type="Pfam" id="PF01425">
    <property type="entry name" value="Amidase"/>
    <property type="match status" value="1"/>
</dbReference>
<dbReference type="PANTHER" id="PTHR42678:SF34">
    <property type="entry name" value="OS04G0183300 PROTEIN"/>
    <property type="match status" value="1"/>
</dbReference>
<dbReference type="NCBIfam" id="NF006006">
    <property type="entry name" value="PRK08137.1"/>
    <property type="match status" value="1"/>
</dbReference>
<protein>
    <submittedName>
        <fullName evidence="3">Amidase</fullName>
    </submittedName>
</protein>
<reference evidence="4" key="1">
    <citation type="journal article" date="2019" name="Int. J. Syst. Evol. Microbiol.">
        <title>The Global Catalogue of Microorganisms (GCM) 10K type strain sequencing project: providing services to taxonomists for standard genome sequencing and annotation.</title>
        <authorList>
            <consortium name="The Broad Institute Genomics Platform"/>
            <consortium name="The Broad Institute Genome Sequencing Center for Infectious Disease"/>
            <person name="Wu L."/>
            <person name="Ma J."/>
        </authorList>
    </citation>
    <scope>NUCLEOTIDE SEQUENCE [LARGE SCALE GENOMIC DNA]</scope>
    <source>
        <strain evidence="4">JCM 18304</strain>
    </source>
</reference>
<feature type="signal peptide" evidence="1">
    <location>
        <begin position="1"/>
        <end position="25"/>
    </location>
</feature>
<dbReference type="SUPFAM" id="SSF75304">
    <property type="entry name" value="Amidase signature (AS) enzymes"/>
    <property type="match status" value="1"/>
</dbReference>
<dbReference type="InterPro" id="IPR023631">
    <property type="entry name" value="Amidase_dom"/>
</dbReference>
<comment type="caution">
    <text evidence="3">The sequence shown here is derived from an EMBL/GenBank/DDBJ whole genome shotgun (WGS) entry which is preliminary data.</text>
</comment>
<feature type="domain" description="Amidase" evidence="2">
    <location>
        <begin position="65"/>
        <end position="513"/>
    </location>
</feature>
<dbReference type="Gene3D" id="3.90.1300.10">
    <property type="entry name" value="Amidase signature (AS) domain"/>
    <property type="match status" value="1"/>
</dbReference>
<sequence length="537" mass="56405">MRTPRWLPVLLVATLVLAGTAQANAATTNHPPTAPPVLHGIDLDNVTVLDLQHAMDTHRLSSAALTTFYLNRIRTLNPSLHAVVETNPDALKDALASDQQRQRHGGRGPLEGIPVLLKDNIDTADREHTTAGSFALLGDKPARDAFLVQRLRAAGAIILGKANLSEWANFRSTHSSSGWSARGGQTNNPYVLDRNACGSSSGSAVATAADLATVTIGTDTAGSVVCPAGTTDDVGIRPSLGLVSRGGVVPISAQQDTAGPITRNVTDAAAVLSVIQGVDPRDPMTAAAAPFANRDYLAALRPGALRGKRIGVWRGGGDNPDADVVLAATIATLRRLGATVIDNVDLPGVQDVLDSYFPAALVEFKHDINAYLAETPGNHPADLAGLIAFNQAHADVEMPYFAQETFEQAQATSGDESDPAYQQLRAWATTTVRNAFDSTFATNRLDAILAPTNKPAWVTSVQNGDDLTDLTGASEPAAVAGYPDLTVPAGYDSHGVLPIGMSFIGGRFSESTLISLGYAFEQASHVRRAPTFLPTLP</sequence>
<gene>
    <name evidence="3" type="ORF">GCM10023322_76030</name>
</gene>
<evidence type="ECO:0000259" key="2">
    <source>
        <dbReference type="Pfam" id="PF01425"/>
    </source>
</evidence>